<evidence type="ECO:0000313" key="7">
    <source>
        <dbReference type="Ensembl" id="ENSEBUP00000016981.1"/>
    </source>
</evidence>
<reference evidence="7" key="2">
    <citation type="submission" date="2025-09" db="UniProtKB">
        <authorList>
            <consortium name="Ensembl"/>
        </authorList>
    </citation>
    <scope>IDENTIFICATION</scope>
</reference>
<proteinExistence type="inferred from homology"/>
<dbReference type="PANTHER" id="PTHR46091">
    <property type="entry name" value="BLR7054 PROTEIN"/>
    <property type="match status" value="1"/>
</dbReference>
<keyword evidence="3" id="KW-0732">Signal</keyword>
<evidence type="ECO:0000256" key="3">
    <source>
        <dbReference type="ARBA" id="ARBA00022729"/>
    </source>
</evidence>
<comment type="similarity">
    <text evidence="1">Belongs to the carotenoid/retinoid oxidoreductase family. CrtISO subfamily.</text>
</comment>
<dbReference type="PANTHER" id="PTHR46091:SF3">
    <property type="entry name" value="AMINE OXIDASE DOMAIN-CONTAINING PROTEIN"/>
    <property type="match status" value="1"/>
</dbReference>
<accession>A0A8C4QKQ8</accession>
<dbReference type="InterPro" id="IPR036188">
    <property type="entry name" value="FAD/NAD-bd_sf"/>
</dbReference>
<evidence type="ECO:0000313" key="8">
    <source>
        <dbReference type="Proteomes" id="UP000694388"/>
    </source>
</evidence>
<dbReference type="OMA" id="THTSLVW"/>
<dbReference type="InterPro" id="IPR052206">
    <property type="entry name" value="Retinol_saturase"/>
</dbReference>
<keyword evidence="8" id="KW-1185">Reference proteome</keyword>
<organism evidence="7 8">
    <name type="scientific">Eptatretus burgeri</name>
    <name type="common">Inshore hagfish</name>
    <dbReference type="NCBI Taxonomy" id="7764"/>
    <lineage>
        <taxon>Eukaryota</taxon>
        <taxon>Metazoa</taxon>
        <taxon>Chordata</taxon>
        <taxon>Craniata</taxon>
        <taxon>Vertebrata</taxon>
        <taxon>Cyclostomata</taxon>
        <taxon>Myxini</taxon>
        <taxon>Myxiniformes</taxon>
        <taxon>Myxinidae</taxon>
        <taxon>Eptatretinae</taxon>
        <taxon>Eptatretus</taxon>
    </lineage>
</organism>
<evidence type="ECO:0000256" key="2">
    <source>
        <dbReference type="ARBA" id="ARBA00022630"/>
    </source>
</evidence>
<keyword evidence="4" id="KW-0274">FAD</keyword>
<protein>
    <submittedName>
        <fullName evidence="7">Retinol saturase (all-trans-retinol 13,14-reductase)</fullName>
    </submittedName>
</protein>
<dbReference type="AlphaFoldDB" id="A0A8C4QKQ8"/>
<evidence type="ECO:0000256" key="4">
    <source>
        <dbReference type="ARBA" id="ARBA00022827"/>
    </source>
</evidence>
<dbReference type="SUPFAM" id="SSF51905">
    <property type="entry name" value="FAD/NAD(P)-binding domain"/>
    <property type="match status" value="1"/>
</dbReference>
<dbReference type="Gene3D" id="3.50.50.60">
    <property type="entry name" value="FAD/NAD(P)-binding domain"/>
    <property type="match status" value="2"/>
</dbReference>
<dbReference type="Ensembl" id="ENSEBUT00000017558.1">
    <property type="protein sequence ID" value="ENSEBUP00000016981.1"/>
    <property type="gene ID" value="ENSEBUG00000010634.1"/>
</dbReference>
<evidence type="ECO:0000256" key="6">
    <source>
        <dbReference type="ARBA" id="ARBA00023027"/>
    </source>
</evidence>
<evidence type="ECO:0000256" key="5">
    <source>
        <dbReference type="ARBA" id="ARBA00022857"/>
    </source>
</evidence>
<dbReference type="Pfam" id="PF13450">
    <property type="entry name" value="NAD_binding_8"/>
    <property type="match status" value="1"/>
</dbReference>
<name>A0A8C4QKQ8_EPTBU</name>
<dbReference type="Proteomes" id="UP000694388">
    <property type="component" value="Unplaced"/>
</dbReference>
<dbReference type="GeneTree" id="ENSGT00390000017613"/>
<keyword evidence="2" id="KW-0285">Flavoprotein</keyword>
<sequence>MFALLVALGLGGTGLGLWLVGRWLRPKHGKNPFRAGSLRVPGPLVTDLDVRKRVIKRAFSASSIPENLDAIVIGSGIGGLSAAALLAKAGKRVLVLEQHSKAGGCCHTYGKKGFEFDVGIHYVGEMQSRTITRLLIDQLTDGQLQWIPLDDPFDTVLFGEPGKIRRRCPLFAGRYHYWEGLKAEFPKEHEALGKFQDLLQEARLGTLFLVLLKVLPLWVARVLARTGLIHMLTSYFRLAARSLRSVLEELTSDADLRVVLSYCCFDYGCFPKDTSFTMHAILLNHYQYGSFYPVGGASEIAFHIIPVIERAGGAVLTKALVKRVLLDSAGKACGVTVQKASGEVNINAPLVISDAGIFNTFQSLLPKDARIYSKIQAVLQRVDHGMASFSVFVGLRGTQEELGLRAANFWLVRDSDIDHSVSRYMSLSRNDAIKEDPPVLFISFPSAKDPSWDQRHPGVSTMAVVSISKNDWFSEWSSGKVRKRGDEYEALKGEFGQQILDQVIKIFPHLEDKIEYVEYATPVSNQHYLCSPCGEIYGANHNLTRFTPDTAALLRPKTPIQNLYLTGQDVFCCGFAGAMFGGLLCASQILNRNLYDDLQKFKKQTATLKTMEATLKAH</sequence>
<evidence type="ECO:0000256" key="1">
    <source>
        <dbReference type="ARBA" id="ARBA00005855"/>
    </source>
</evidence>
<keyword evidence="6" id="KW-0520">NAD</keyword>
<keyword evidence="5" id="KW-0521">NADP</keyword>
<reference evidence="7" key="1">
    <citation type="submission" date="2025-08" db="UniProtKB">
        <authorList>
            <consortium name="Ensembl"/>
        </authorList>
    </citation>
    <scope>IDENTIFICATION</scope>
</reference>